<name>A0A0A9G1W9_ARUDO</name>
<reference evidence="1" key="2">
    <citation type="journal article" date="2015" name="Data Brief">
        <title>Shoot transcriptome of the giant reed, Arundo donax.</title>
        <authorList>
            <person name="Barrero R.A."/>
            <person name="Guerrero F.D."/>
            <person name="Moolhuijzen P."/>
            <person name="Goolsby J.A."/>
            <person name="Tidwell J."/>
            <person name="Bellgard S.E."/>
            <person name="Bellgard M.I."/>
        </authorList>
    </citation>
    <scope>NUCLEOTIDE SEQUENCE</scope>
    <source>
        <tissue evidence="1">Shoot tissue taken approximately 20 cm above the soil surface</tissue>
    </source>
</reference>
<dbReference type="AlphaFoldDB" id="A0A0A9G1W9"/>
<organism evidence="1">
    <name type="scientific">Arundo donax</name>
    <name type="common">Giant reed</name>
    <name type="synonym">Donax arundinaceus</name>
    <dbReference type="NCBI Taxonomy" id="35708"/>
    <lineage>
        <taxon>Eukaryota</taxon>
        <taxon>Viridiplantae</taxon>
        <taxon>Streptophyta</taxon>
        <taxon>Embryophyta</taxon>
        <taxon>Tracheophyta</taxon>
        <taxon>Spermatophyta</taxon>
        <taxon>Magnoliopsida</taxon>
        <taxon>Liliopsida</taxon>
        <taxon>Poales</taxon>
        <taxon>Poaceae</taxon>
        <taxon>PACMAD clade</taxon>
        <taxon>Arundinoideae</taxon>
        <taxon>Arundineae</taxon>
        <taxon>Arundo</taxon>
    </lineage>
</organism>
<sequence>MCKPQHVCSREFATCAMRISYCDVVFFPWSFIPQ</sequence>
<dbReference type="EMBL" id="GBRH01179379">
    <property type="protein sequence ID" value="JAE18517.1"/>
    <property type="molecule type" value="Transcribed_RNA"/>
</dbReference>
<evidence type="ECO:0000313" key="1">
    <source>
        <dbReference type="EMBL" id="JAE18517.1"/>
    </source>
</evidence>
<accession>A0A0A9G1W9</accession>
<reference evidence="1" key="1">
    <citation type="submission" date="2014-09" db="EMBL/GenBank/DDBJ databases">
        <authorList>
            <person name="Magalhaes I.L.F."/>
            <person name="Oliveira U."/>
            <person name="Santos F.R."/>
            <person name="Vidigal T.H.D.A."/>
            <person name="Brescovit A.D."/>
            <person name="Santos A.J."/>
        </authorList>
    </citation>
    <scope>NUCLEOTIDE SEQUENCE</scope>
    <source>
        <tissue evidence="1">Shoot tissue taken approximately 20 cm above the soil surface</tissue>
    </source>
</reference>
<proteinExistence type="predicted"/>
<protein>
    <submittedName>
        <fullName evidence="1">Uncharacterized protein</fullName>
    </submittedName>
</protein>